<name>A0A813WKG6_9BILA</name>
<organism evidence="3 5">
    <name type="scientific">Didymodactylos carnosus</name>
    <dbReference type="NCBI Taxonomy" id="1234261"/>
    <lineage>
        <taxon>Eukaryota</taxon>
        <taxon>Metazoa</taxon>
        <taxon>Spiralia</taxon>
        <taxon>Gnathifera</taxon>
        <taxon>Rotifera</taxon>
        <taxon>Eurotatoria</taxon>
        <taxon>Bdelloidea</taxon>
        <taxon>Philodinida</taxon>
        <taxon>Philodinidae</taxon>
        <taxon>Didymodactylos</taxon>
    </lineage>
</organism>
<evidence type="ECO:0000256" key="1">
    <source>
        <dbReference type="SAM" id="MobiDB-lite"/>
    </source>
</evidence>
<evidence type="ECO:0000256" key="2">
    <source>
        <dbReference type="SAM" id="Phobius"/>
    </source>
</evidence>
<protein>
    <submittedName>
        <fullName evidence="3">Uncharacterized protein</fullName>
    </submittedName>
</protein>
<feature type="compositionally biased region" description="Polar residues" evidence="1">
    <location>
        <begin position="89"/>
        <end position="108"/>
    </location>
</feature>
<dbReference type="Proteomes" id="UP000681722">
    <property type="component" value="Unassembled WGS sequence"/>
</dbReference>
<feature type="region of interest" description="Disordered" evidence="1">
    <location>
        <begin position="84"/>
        <end position="162"/>
    </location>
</feature>
<dbReference type="OrthoDB" id="10039797at2759"/>
<evidence type="ECO:0000313" key="4">
    <source>
        <dbReference type="EMBL" id="CAF3650359.1"/>
    </source>
</evidence>
<dbReference type="Proteomes" id="UP000663829">
    <property type="component" value="Unassembled WGS sequence"/>
</dbReference>
<keyword evidence="2" id="KW-0472">Membrane</keyword>
<dbReference type="EMBL" id="CAJOBC010001041">
    <property type="protein sequence ID" value="CAF3650359.1"/>
    <property type="molecule type" value="Genomic_DNA"/>
</dbReference>
<gene>
    <name evidence="3" type="ORF">GPM918_LOCUS6675</name>
    <name evidence="4" type="ORF">SRO942_LOCUS6675</name>
</gene>
<proteinExistence type="predicted"/>
<feature type="compositionally biased region" description="Low complexity" evidence="1">
    <location>
        <begin position="116"/>
        <end position="129"/>
    </location>
</feature>
<evidence type="ECO:0000313" key="3">
    <source>
        <dbReference type="EMBL" id="CAF0862732.1"/>
    </source>
</evidence>
<evidence type="ECO:0000313" key="5">
    <source>
        <dbReference type="Proteomes" id="UP000663829"/>
    </source>
</evidence>
<feature type="compositionally biased region" description="Polar residues" evidence="1">
    <location>
        <begin position="138"/>
        <end position="162"/>
    </location>
</feature>
<keyword evidence="5" id="KW-1185">Reference proteome</keyword>
<accession>A0A813WKG6</accession>
<reference evidence="3" key="1">
    <citation type="submission" date="2021-02" db="EMBL/GenBank/DDBJ databases">
        <authorList>
            <person name="Nowell W R."/>
        </authorList>
    </citation>
    <scope>NUCLEOTIDE SEQUENCE</scope>
</reference>
<dbReference type="AlphaFoldDB" id="A0A813WKG6"/>
<sequence>MTEAFVTTDIIVIVVLIVVLACIGACAFLTHFYWTSIGVAEVWNTTKWSSIRSSIFRTMGRFSRASSKYSSGRPLSGFSNYNEEGISNFPPSSNEHPSSAVILQQKQPKQQETKVQKQSQSSPSLQKSPGKVKEQKNAVWSSNFKRPQQHTSDVTNTRRSSRGINQVQPVSTITYNNSSSGNTATYKQKSSSQYATKIGQPLTNTKIHNIYEHNNAYNEDDKCEVNTEYL</sequence>
<dbReference type="EMBL" id="CAJNOQ010001041">
    <property type="protein sequence ID" value="CAF0862732.1"/>
    <property type="molecule type" value="Genomic_DNA"/>
</dbReference>
<keyword evidence="2" id="KW-1133">Transmembrane helix</keyword>
<keyword evidence="2" id="KW-0812">Transmembrane</keyword>
<feature type="transmembrane region" description="Helical" evidence="2">
    <location>
        <begin position="12"/>
        <end position="34"/>
    </location>
</feature>
<comment type="caution">
    <text evidence="3">The sequence shown here is derived from an EMBL/GenBank/DDBJ whole genome shotgun (WGS) entry which is preliminary data.</text>
</comment>